<keyword evidence="12" id="KW-1185">Reference proteome</keyword>
<dbReference type="PANTHER" id="PTHR30625">
    <property type="entry name" value="PROTEIN TOLQ"/>
    <property type="match status" value="1"/>
</dbReference>
<evidence type="ECO:0000256" key="2">
    <source>
        <dbReference type="ARBA" id="ARBA00022475"/>
    </source>
</evidence>
<dbReference type="Pfam" id="PF01618">
    <property type="entry name" value="MotA_ExbB"/>
    <property type="match status" value="1"/>
</dbReference>
<evidence type="ECO:0000256" key="7">
    <source>
        <dbReference type="SAM" id="MobiDB-lite"/>
    </source>
</evidence>
<name>A0A517NU40_9BACT</name>
<evidence type="ECO:0000256" key="1">
    <source>
        <dbReference type="ARBA" id="ARBA00004651"/>
    </source>
</evidence>
<feature type="transmembrane region" description="Helical" evidence="8">
    <location>
        <begin position="139"/>
        <end position="162"/>
    </location>
</feature>
<dbReference type="PANTHER" id="PTHR30625:SF17">
    <property type="entry name" value="TOLQ-RELATED"/>
    <property type="match status" value="1"/>
</dbReference>
<feature type="signal peptide" evidence="9">
    <location>
        <begin position="1"/>
        <end position="18"/>
    </location>
</feature>
<dbReference type="GO" id="GO:0017038">
    <property type="term" value="P:protein import"/>
    <property type="evidence" value="ECO:0007669"/>
    <property type="project" value="TreeGrafter"/>
</dbReference>
<dbReference type="InterPro" id="IPR002898">
    <property type="entry name" value="MotA_ExbB_proton_chnl"/>
</dbReference>
<dbReference type="Proteomes" id="UP000319817">
    <property type="component" value="Chromosome"/>
</dbReference>
<keyword evidence="6" id="KW-0653">Protein transport</keyword>
<dbReference type="InterPro" id="IPR050790">
    <property type="entry name" value="ExbB/TolQ_transport"/>
</dbReference>
<keyword evidence="4 8" id="KW-1133">Transmembrane helix</keyword>
<feature type="chain" id="PRO_5021999680" evidence="9">
    <location>
        <begin position="19"/>
        <end position="288"/>
    </location>
</feature>
<feature type="domain" description="MotA/TolQ/ExbB proton channel" evidence="10">
    <location>
        <begin position="115"/>
        <end position="216"/>
    </location>
</feature>
<reference evidence="11 12" key="1">
    <citation type="submission" date="2019-02" db="EMBL/GenBank/DDBJ databases">
        <title>Deep-cultivation of Planctomycetes and their phenomic and genomic characterization uncovers novel biology.</title>
        <authorList>
            <person name="Wiegand S."/>
            <person name="Jogler M."/>
            <person name="Boedeker C."/>
            <person name="Pinto D."/>
            <person name="Vollmers J."/>
            <person name="Rivas-Marin E."/>
            <person name="Kohn T."/>
            <person name="Peeters S.H."/>
            <person name="Heuer A."/>
            <person name="Rast P."/>
            <person name="Oberbeckmann S."/>
            <person name="Bunk B."/>
            <person name="Jeske O."/>
            <person name="Meyerdierks A."/>
            <person name="Storesund J.E."/>
            <person name="Kallscheuer N."/>
            <person name="Luecker S."/>
            <person name="Lage O.M."/>
            <person name="Pohl T."/>
            <person name="Merkel B.J."/>
            <person name="Hornburger P."/>
            <person name="Mueller R.-W."/>
            <person name="Bruemmer F."/>
            <person name="Labrenz M."/>
            <person name="Spormann A.M."/>
            <person name="Op den Camp H."/>
            <person name="Overmann J."/>
            <person name="Amann R."/>
            <person name="Jetten M.S.M."/>
            <person name="Mascher T."/>
            <person name="Medema M.H."/>
            <person name="Devos D.P."/>
            <person name="Kaster A.-K."/>
            <person name="Ovreas L."/>
            <person name="Rohde M."/>
            <person name="Galperin M.Y."/>
            <person name="Jogler C."/>
        </authorList>
    </citation>
    <scope>NUCLEOTIDE SEQUENCE [LARGE SCALE GENOMIC DNA]</scope>
    <source>
        <strain evidence="11 12">K23_9</strain>
    </source>
</reference>
<feature type="transmembrane region" description="Helical" evidence="8">
    <location>
        <begin position="182"/>
        <end position="205"/>
    </location>
</feature>
<evidence type="ECO:0000259" key="10">
    <source>
        <dbReference type="Pfam" id="PF01618"/>
    </source>
</evidence>
<dbReference type="GO" id="GO:0005886">
    <property type="term" value="C:plasma membrane"/>
    <property type="evidence" value="ECO:0007669"/>
    <property type="project" value="UniProtKB-SubCell"/>
</dbReference>
<accession>A0A517NU40</accession>
<keyword evidence="5 8" id="KW-0472">Membrane</keyword>
<evidence type="ECO:0000256" key="9">
    <source>
        <dbReference type="SAM" id="SignalP"/>
    </source>
</evidence>
<feature type="region of interest" description="Disordered" evidence="7">
    <location>
        <begin position="228"/>
        <end position="288"/>
    </location>
</feature>
<keyword evidence="6" id="KW-0813">Transport</keyword>
<dbReference type="OrthoDB" id="9809716at2"/>
<evidence type="ECO:0000256" key="3">
    <source>
        <dbReference type="ARBA" id="ARBA00022692"/>
    </source>
</evidence>
<dbReference type="EMBL" id="CP036526">
    <property type="protein sequence ID" value="QDT10633.1"/>
    <property type="molecule type" value="Genomic_DNA"/>
</dbReference>
<sequence length="288" mass="30322" precursor="true">MNCLAMLMVIAGSFIAQADSVDSEGGFFDILLSGGLVGILILLTLFALSVAAAYLVFDQVMSLRRSEVLPDGVAETVRQALLTARVPEADAACRREPSVLSVVLLAGLSELDFGWREVEKAVEDSLAEQSARLMRRIEYLSVIGNIAPMVGLLGTVTGMIFAFQQVATTRGSAGAGDLAEGIYQALVTTVGGLVVAIPSLAAYAICRNRVDALVADVAYQTQHALLPIKRRPANRTRTPGAAQPPELKKPGSQKLGALNPGPQNAGPKKSASKEQKPPRPNPPKPPSA</sequence>
<proteinExistence type="inferred from homology"/>
<dbReference type="RefSeq" id="WP_145418334.1">
    <property type="nucleotide sequence ID" value="NZ_CP036526.1"/>
</dbReference>
<comment type="similarity">
    <text evidence="6">Belongs to the exbB/tolQ family.</text>
</comment>
<keyword evidence="2" id="KW-1003">Cell membrane</keyword>
<evidence type="ECO:0000313" key="12">
    <source>
        <dbReference type="Proteomes" id="UP000319817"/>
    </source>
</evidence>
<organism evidence="11 12">
    <name type="scientific">Stieleria marina</name>
    <dbReference type="NCBI Taxonomy" id="1930275"/>
    <lineage>
        <taxon>Bacteria</taxon>
        <taxon>Pseudomonadati</taxon>
        <taxon>Planctomycetota</taxon>
        <taxon>Planctomycetia</taxon>
        <taxon>Pirellulales</taxon>
        <taxon>Pirellulaceae</taxon>
        <taxon>Stieleria</taxon>
    </lineage>
</organism>
<feature type="transmembrane region" description="Helical" evidence="8">
    <location>
        <begin position="34"/>
        <end position="57"/>
    </location>
</feature>
<keyword evidence="3 8" id="KW-0812">Transmembrane</keyword>
<evidence type="ECO:0000256" key="8">
    <source>
        <dbReference type="SAM" id="Phobius"/>
    </source>
</evidence>
<evidence type="ECO:0000256" key="6">
    <source>
        <dbReference type="RuleBase" id="RU004057"/>
    </source>
</evidence>
<comment type="subcellular location">
    <subcellularLocation>
        <location evidence="1">Cell membrane</location>
        <topology evidence="1">Multi-pass membrane protein</topology>
    </subcellularLocation>
    <subcellularLocation>
        <location evidence="6">Membrane</location>
        <topology evidence="6">Multi-pass membrane protein</topology>
    </subcellularLocation>
</comment>
<keyword evidence="9" id="KW-0732">Signal</keyword>
<evidence type="ECO:0000313" key="11">
    <source>
        <dbReference type="EMBL" id="QDT10633.1"/>
    </source>
</evidence>
<dbReference type="AlphaFoldDB" id="A0A517NU40"/>
<evidence type="ECO:0000256" key="5">
    <source>
        <dbReference type="ARBA" id="ARBA00023136"/>
    </source>
</evidence>
<protein>
    <submittedName>
        <fullName evidence="11">Biopolymer transport protein ExbB</fullName>
    </submittedName>
</protein>
<gene>
    <name evidence="11" type="primary">exbB_1</name>
    <name evidence="11" type="ORF">K239x_25900</name>
</gene>
<evidence type="ECO:0000256" key="4">
    <source>
        <dbReference type="ARBA" id="ARBA00022989"/>
    </source>
</evidence>
<feature type="compositionally biased region" description="Pro residues" evidence="7">
    <location>
        <begin position="278"/>
        <end position="288"/>
    </location>
</feature>